<evidence type="ECO:0000313" key="7">
    <source>
        <dbReference type="Proteomes" id="UP000673975"/>
    </source>
</evidence>
<dbReference type="InterPro" id="IPR050399">
    <property type="entry name" value="HPr"/>
</dbReference>
<evidence type="ECO:0000256" key="2">
    <source>
        <dbReference type="ARBA" id="ARBA00010736"/>
    </source>
</evidence>
<dbReference type="InterPro" id="IPR000032">
    <property type="entry name" value="HPr-like"/>
</dbReference>
<gene>
    <name evidence="6" type="ORF">NATSA_01110</name>
</gene>
<dbReference type="CDD" id="cd00367">
    <property type="entry name" value="PTS-HPr_like"/>
    <property type="match status" value="1"/>
</dbReference>
<comment type="similarity">
    <text evidence="2">Belongs to the HPr family.</text>
</comment>
<dbReference type="RefSeq" id="WP_210509566.1">
    <property type="nucleotide sequence ID" value="NZ_JAFIDN010000001.1"/>
</dbReference>
<dbReference type="PRINTS" id="PR00107">
    <property type="entry name" value="PHOSPHOCPHPR"/>
</dbReference>
<proteinExistence type="inferred from homology"/>
<dbReference type="GO" id="GO:0009401">
    <property type="term" value="P:phosphoenolpyruvate-dependent sugar phosphotransferase system"/>
    <property type="evidence" value="ECO:0007669"/>
    <property type="project" value="UniProtKB-KW"/>
</dbReference>
<evidence type="ECO:0000313" key="6">
    <source>
        <dbReference type="EMBL" id="MBP3191252.1"/>
    </source>
</evidence>
<dbReference type="PANTHER" id="PTHR33705:SF2">
    <property type="entry name" value="PHOSPHOCARRIER PROTEIN NPR"/>
    <property type="match status" value="1"/>
</dbReference>
<accession>A0A8J7UU91</accession>
<reference evidence="6" key="1">
    <citation type="submission" date="2021-02" db="EMBL/GenBank/DDBJ databases">
        <title>Natronogracilivirga saccharolytica gen. nov. sp. nov. a new anaerobic, haloalkiliphilic carbohydrate-fermenting bacterium from soda lake and proposing of Cyclonatronumiaceae fam. nov. in the phylum Balneolaeota.</title>
        <authorList>
            <person name="Zhilina T.N."/>
            <person name="Sorokin D.Y."/>
            <person name="Zavarzina D.G."/>
            <person name="Toshchakov S.V."/>
            <person name="Kublanov I.V."/>
        </authorList>
    </citation>
    <scope>NUCLEOTIDE SEQUENCE</scope>
    <source>
        <strain evidence="6">Z-1702</strain>
    </source>
</reference>
<evidence type="ECO:0000256" key="4">
    <source>
        <dbReference type="ARBA" id="ARBA00022683"/>
    </source>
</evidence>
<keyword evidence="7" id="KW-1185">Reference proteome</keyword>
<evidence type="ECO:0000259" key="5">
    <source>
        <dbReference type="PROSITE" id="PS51350"/>
    </source>
</evidence>
<protein>
    <submittedName>
        <fullName evidence="6">HPr family phosphocarrier protein</fullName>
    </submittedName>
</protein>
<dbReference type="Gene3D" id="3.30.1340.10">
    <property type="entry name" value="HPr-like"/>
    <property type="match status" value="1"/>
</dbReference>
<dbReference type="PROSITE" id="PS51350">
    <property type="entry name" value="PTS_HPR_DOM"/>
    <property type="match status" value="1"/>
</dbReference>
<evidence type="ECO:0000256" key="3">
    <source>
        <dbReference type="ARBA" id="ARBA00022490"/>
    </source>
</evidence>
<dbReference type="EMBL" id="JAFIDN010000001">
    <property type="protein sequence ID" value="MBP3191252.1"/>
    <property type="molecule type" value="Genomic_DNA"/>
</dbReference>
<keyword evidence="3" id="KW-0963">Cytoplasm</keyword>
<keyword evidence="4" id="KW-0598">Phosphotransferase system</keyword>
<organism evidence="6 7">
    <name type="scientific">Natronogracilivirga saccharolytica</name>
    <dbReference type="NCBI Taxonomy" id="2812953"/>
    <lineage>
        <taxon>Bacteria</taxon>
        <taxon>Pseudomonadati</taxon>
        <taxon>Balneolota</taxon>
        <taxon>Balneolia</taxon>
        <taxon>Balneolales</taxon>
        <taxon>Cyclonatronaceae</taxon>
        <taxon>Natronogracilivirga</taxon>
    </lineage>
</organism>
<dbReference type="InterPro" id="IPR001020">
    <property type="entry name" value="PTS_HPr_His_P_site"/>
</dbReference>
<dbReference type="SUPFAM" id="SSF55594">
    <property type="entry name" value="HPr-like"/>
    <property type="match status" value="1"/>
</dbReference>
<feature type="domain" description="HPr" evidence="5">
    <location>
        <begin position="1"/>
        <end position="89"/>
    </location>
</feature>
<comment type="caution">
    <text evidence="6">The sequence shown here is derived from an EMBL/GenBank/DDBJ whole genome shotgun (WGS) entry which is preliminary data.</text>
</comment>
<sequence length="90" mass="10049">MIKRKVTVQNDAGIHARPASIIVKEASRFESDFHIHMYGYRINGKSILGLLTLAAEKGAELELETEGPDEEEAMNSLVSLFENSFHTESE</sequence>
<dbReference type="NCBIfam" id="TIGR01003">
    <property type="entry name" value="PTS_HPr_family"/>
    <property type="match status" value="1"/>
</dbReference>
<dbReference type="PROSITE" id="PS00369">
    <property type="entry name" value="PTS_HPR_HIS"/>
    <property type="match status" value="1"/>
</dbReference>
<name>A0A8J7UU91_9BACT</name>
<dbReference type="Pfam" id="PF00381">
    <property type="entry name" value="PTS-HPr"/>
    <property type="match status" value="1"/>
</dbReference>
<comment type="subcellular location">
    <subcellularLocation>
        <location evidence="1">Cytoplasm</location>
    </subcellularLocation>
</comment>
<dbReference type="InterPro" id="IPR035895">
    <property type="entry name" value="HPr-like_sf"/>
</dbReference>
<evidence type="ECO:0000256" key="1">
    <source>
        <dbReference type="ARBA" id="ARBA00004496"/>
    </source>
</evidence>
<dbReference type="Proteomes" id="UP000673975">
    <property type="component" value="Unassembled WGS sequence"/>
</dbReference>
<dbReference type="PANTHER" id="PTHR33705">
    <property type="entry name" value="PHOSPHOCARRIER PROTEIN HPR"/>
    <property type="match status" value="1"/>
</dbReference>
<dbReference type="AlphaFoldDB" id="A0A8J7UU91"/>
<dbReference type="GO" id="GO:0005737">
    <property type="term" value="C:cytoplasm"/>
    <property type="evidence" value="ECO:0007669"/>
    <property type="project" value="UniProtKB-SubCell"/>
</dbReference>